<dbReference type="PIRSF" id="PIRSF010631">
    <property type="entry name" value="A-rhamnsds"/>
    <property type="match status" value="1"/>
</dbReference>
<dbReference type="Gene3D" id="1.50.10.10">
    <property type="match status" value="1"/>
</dbReference>
<evidence type="ECO:0000313" key="9">
    <source>
        <dbReference type="EMBL" id="MBT1689283.1"/>
    </source>
</evidence>
<organism evidence="9 10">
    <name type="scientific">Dawidia soli</name>
    <dbReference type="NCBI Taxonomy" id="2782352"/>
    <lineage>
        <taxon>Bacteria</taxon>
        <taxon>Pseudomonadati</taxon>
        <taxon>Bacteroidota</taxon>
        <taxon>Cytophagia</taxon>
        <taxon>Cytophagales</taxon>
        <taxon>Chryseotaleaceae</taxon>
        <taxon>Dawidia</taxon>
    </lineage>
</organism>
<keyword evidence="4" id="KW-0732">Signal</keyword>
<evidence type="ECO:0000259" key="6">
    <source>
        <dbReference type="Pfam" id="PF08531"/>
    </source>
</evidence>
<dbReference type="AlphaFoldDB" id="A0AAP2DC24"/>
<dbReference type="InterPro" id="IPR013783">
    <property type="entry name" value="Ig-like_fold"/>
</dbReference>
<dbReference type="GO" id="GO:0030596">
    <property type="term" value="F:alpha-L-rhamnosidase activity"/>
    <property type="evidence" value="ECO:0007669"/>
    <property type="project" value="UniProtKB-EC"/>
</dbReference>
<dbReference type="SUPFAM" id="SSF48208">
    <property type="entry name" value="Six-hairpin glycosidases"/>
    <property type="match status" value="1"/>
</dbReference>
<feature type="domain" description="Alpha-L-rhamnosidase concanavalin-like" evidence="5">
    <location>
        <begin position="352"/>
        <end position="462"/>
    </location>
</feature>
<dbReference type="Pfam" id="PF08531">
    <property type="entry name" value="Bac_rhamnosid_N"/>
    <property type="match status" value="1"/>
</dbReference>
<dbReference type="InterPro" id="IPR013737">
    <property type="entry name" value="Bac_rhamnosid_N"/>
</dbReference>
<evidence type="ECO:0000256" key="2">
    <source>
        <dbReference type="ARBA" id="ARBA00012652"/>
    </source>
</evidence>
<evidence type="ECO:0000259" key="5">
    <source>
        <dbReference type="Pfam" id="PF05592"/>
    </source>
</evidence>
<keyword evidence="3 9" id="KW-0378">Hydrolase</keyword>
<dbReference type="Pfam" id="PF17390">
    <property type="entry name" value="Bac_rhamnosid_C"/>
    <property type="match status" value="1"/>
</dbReference>
<dbReference type="Gene3D" id="2.60.420.10">
    <property type="entry name" value="Maltose phosphorylase, domain 3"/>
    <property type="match status" value="1"/>
</dbReference>
<dbReference type="InterPro" id="IPR012341">
    <property type="entry name" value="6hp_glycosidase-like_sf"/>
</dbReference>
<dbReference type="Gene3D" id="2.60.120.260">
    <property type="entry name" value="Galactose-binding domain-like"/>
    <property type="match status" value="2"/>
</dbReference>
<feature type="chain" id="PRO_5042866816" description="alpha-L-rhamnosidase" evidence="4">
    <location>
        <begin position="27"/>
        <end position="893"/>
    </location>
</feature>
<dbReference type="InterPro" id="IPR035396">
    <property type="entry name" value="Bac_rhamnosid6H"/>
</dbReference>
<gene>
    <name evidence="9" type="ORF">KK078_22140</name>
</gene>
<dbReference type="Proteomes" id="UP001319180">
    <property type="component" value="Unassembled WGS sequence"/>
</dbReference>
<name>A0AAP2DC24_9BACT</name>
<evidence type="ECO:0000256" key="3">
    <source>
        <dbReference type="ARBA" id="ARBA00022801"/>
    </source>
</evidence>
<feature type="domain" description="Alpha-L-rhamnosidase C-terminal" evidence="8">
    <location>
        <begin position="797"/>
        <end position="867"/>
    </location>
</feature>
<feature type="signal peptide" evidence="4">
    <location>
        <begin position="1"/>
        <end position="26"/>
    </location>
</feature>
<accession>A0AAP2DC24</accession>
<keyword evidence="10" id="KW-1185">Reference proteome</keyword>
<evidence type="ECO:0000259" key="8">
    <source>
        <dbReference type="Pfam" id="PF17390"/>
    </source>
</evidence>
<proteinExistence type="predicted"/>
<dbReference type="InterPro" id="IPR035398">
    <property type="entry name" value="Bac_rhamnosid_C"/>
</dbReference>
<dbReference type="Pfam" id="PF17389">
    <property type="entry name" value="Bac_rhamnosid6H"/>
    <property type="match status" value="1"/>
</dbReference>
<dbReference type="EC" id="3.2.1.40" evidence="2"/>
<reference evidence="9 10" key="1">
    <citation type="submission" date="2021-05" db="EMBL/GenBank/DDBJ databases">
        <title>A Polyphasic approach of four new species of the genus Ohtaekwangia: Ohtaekwangia histidinii sp. nov., Ohtaekwangia cretensis sp. nov., Ohtaekwangia indiensis sp. nov., Ohtaekwangia reichenbachii sp. nov. from diverse environment.</title>
        <authorList>
            <person name="Octaviana S."/>
        </authorList>
    </citation>
    <scope>NUCLEOTIDE SEQUENCE [LARGE SCALE GENOMIC DNA]</scope>
    <source>
        <strain evidence="9 10">PWU37</strain>
    </source>
</reference>
<protein>
    <recommendedName>
        <fullName evidence="2">alpha-L-rhamnosidase</fullName>
        <ecNumber evidence="2">3.2.1.40</ecNumber>
    </recommendedName>
</protein>
<dbReference type="Gene3D" id="2.60.40.10">
    <property type="entry name" value="Immunoglobulins"/>
    <property type="match status" value="1"/>
</dbReference>
<dbReference type="PANTHER" id="PTHR33307">
    <property type="entry name" value="ALPHA-RHAMNOSIDASE (EUROFUNG)"/>
    <property type="match status" value="1"/>
</dbReference>
<feature type="domain" description="Bacterial alpha-L-rhamnosidase N-terminal" evidence="6">
    <location>
        <begin position="172"/>
        <end position="344"/>
    </location>
</feature>
<comment type="catalytic activity">
    <reaction evidence="1">
        <text>Hydrolysis of terminal non-reducing alpha-L-rhamnose residues in alpha-L-rhamnosides.</text>
        <dbReference type="EC" id="3.2.1.40"/>
    </reaction>
</comment>
<evidence type="ECO:0000313" key="10">
    <source>
        <dbReference type="Proteomes" id="UP001319180"/>
    </source>
</evidence>
<dbReference type="InterPro" id="IPR008902">
    <property type="entry name" value="Rhamnosid_concanavalin"/>
</dbReference>
<dbReference type="InterPro" id="IPR016007">
    <property type="entry name" value="Alpha_rhamnosid"/>
</dbReference>
<sequence>MFIPVFSRRAIIGACLLLTSLSSAWAQQAFYATALKTEHLQDPLGLDAAAPRFSWRMEDPQPEARQTAYRILVDTDSVAVAGGQGTIWNSDWVNSSETLATFGGAALKPFTKYYWRVDLADHRRKRTVTGSVAHFETGMMQPQNWKGAWITDNHNIDFKPAPYFRRVFRTSKKIVSARAYVAAAGLFELYVNGRKVGNHRLDPMYTRFDKRNLYVTHDVTALIQSGGNAIGVLLGNGWYNHQSTAVWDFHKAHWRARPAFCLDLRITYADGTTEVIGSGADWKTSLSPVVFNSIYTAEHYDARREQPGWDTAGFDDTSWTNARTRQAPSGNIVAQVLHPIRNVEEITASMRKFNDTTYVFDLGRNIAGVSKLTVTGAAGTVVRLKHGERLYANGHVDLSNIDVHYRPKDNTDPFQTDIVILSGKPEETFMPHFNYKGFQYVEVTSSAPVTLQAKSLVGYFMHSDVPTVGSLKTSEPLVNTILQATNNSYLSNLFGYPTDCPQREKNGWTGDAAIAIETGLYSFDGITIYEKWLADHRDEQRPNGVLPSIIPTDGWGYEWGNGPDWTSTIAIIPWNLYLFYGDSKPLADCYANIKRYVDHIDSISPTGLTTWGLGDWVPVKSKSPVELTSTCYYYADAVILAKAARLFGHTADHAKYTALAEKIRTAFNTKYLNRQTGIYNTGLQTELSAPLFWGLVPDDIKGRVAANLAKRVAADGFHLDVGLLGQKAILNALSENGYADIAYKVAAQRTYPSWGWWVVNGATTLYENWNIQAANDISLNHIMFGEIGAWLYKSLGGIKPDATQPGFKHVLLQPHPVKELGEADVTHTGPQGTVRSHWWWENGKLRYNVVVPANATATITLPIVAGTRVYRGAKPVTRPQVTVGAGEHTFIWK</sequence>
<dbReference type="RefSeq" id="WP_254092509.1">
    <property type="nucleotide sequence ID" value="NZ_JAHESC010000038.1"/>
</dbReference>
<feature type="domain" description="Alpha-L-rhamnosidase six-hairpin glycosidase" evidence="7">
    <location>
        <begin position="467"/>
        <end position="794"/>
    </location>
</feature>
<comment type="caution">
    <text evidence="9">The sequence shown here is derived from an EMBL/GenBank/DDBJ whole genome shotgun (WGS) entry which is preliminary data.</text>
</comment>
<evidence type="ECO:0000256" key="1">
    <source>
        <dbReference type="ARBA" id="ARBA00001445"/>
    </source>
</evidence>
<dbReference type="EMBL" id="JAHESC010000038">
    <property type="protein sequence ID" value="MBT1689283.1"/>
    <property type="molecule type" value="Genomic_DNA"/>
</dbReference>
<dbReference type="Pfam" id="PF25788">
    <property type="entry name" value="Ig_Rha78A_N"/>
    <property type="match status" value="1"/>
</dbReference>
<evidence type="ECO:0000256" key="4">
    <source>
        <dbReference type="SAM" id="SignalP"/>
    </source>
</evidence>
<dbReference type="PANTHER" id="PTHR33307:SF6">
    <property type="entry name" value="ALPHA-RHAMNOSIDASE (EUROFUNG)-RELATED"/>
    <property type="match status" value="1"/>
</dbReference>
<evidence type="ECO:0000259" key="7">
    <source>
        <dbReference type="Pfam" id="PF17389"/>
    </source>
</evidence>
<dbReference type="Pfam" id="PF05592">
    <property type="entry name" value="Bac_rhamnosid"/>
    <property type="match status" value="1"/>
</dbReference>
<dbReference type="InterPro" id="IPR008928">
    <property type="entry name" value="6-hairpin_glycosidase_sf"/>
</dbReference>
<dbReference type="GO" id="GO:0005975">
    <property type="term" value="P:carbohydrate metabolic process"/>
    <property type="evidence" value="ECO:0007669"/>
    <property type="project" value="InterPro"/>
</dbReference>